<protein>
    <submittedName>
        <fullName evidence="1">Zinc-binding alcohol dehydrogenase family protein</fullName>
    </submittedName>
</protein>
<sequence length="359" mass="39722">MERTRLTLRAAQDDEALVEPLLGSWEANMTHAVNRSPVDVCRQRNDPYLILGNTGVVRVLRPAREGPTAAEGDICLVLPFGRRDPDGYAELIHAYDAPGTHGVLATRTLMPGDGLLPVDPDSRYPLSRWVHYSRYFTAWDNWSVAHACWRSQMPTADPSSHLVFAWGGGVALAEVDLARRNGFRTAMTASSDERLALIGALGITPVDRRNYPGLGSEGESSAAIRRSRLSERALLRLLHELSDGRGCSVIIDNIGGPLHPTTLRALGRQGVVSTCGWKAGMRLSVGRATECQRRHVHVHTHSWRYEDSPAIRSFSEATGWLAPSEAIDTYSFDDVPRLAQEYADAKVHSYFQQFRVNDV</sequence>
<organism evidence="1 2">
    <name type="scientific">Streptomyces daliensis</name>
    <dbReference type="NCBI Taxonomy" id="299421"/>
    <lineage>
        <taxon>Bacteria</taxon>
        <taxon>Bacillati</taxon>
        <taxon>Actinomycetota</taxon>
        <taxon>Actinomycetes</taxon>
        <taxon>Kitasatosporales</taxon>
        <taxon>Streptomycetaceae</taxon>
        <taxon>Streptomyces</taxon>
    </lineage>
</organism>
<dbReference type="Proteomes" id="UP000675554">
    <property type="component" value="Unassembled WGS sequence"/>
</dbReference>
<keyword evidence="2" id="KW-1185">Reference proteome</keyword>
<proteinExistence type="predicted"/>
<evidence type="ECO:0000313" key="2">
    <source>
        <dbReference type="Proteomes" id="UP000675554"/>
    </source>
</evidence>
<dbReference type="Gene3D" id="3.90.180.10">
    <property type="entry name" value="Medium-chain alcohol dehydrogenases, catalytic domain"/>
    <property type="match status" value="1"/>
</dbReference>
<dbReference type="SUPFAM" id="SSF51735">
    <property type="entry name" value="NAD(P)-binding Rossmann-fold domains"/>
    <property type="match status" value="1"/>
</dbReference>
<name>A0A8T4ILD7_9ACTN</name>
<evidence type="ECO:0000313" key="1">
    <source>
        <dbReference type="EMBL" id="MBR7672230.1"/>
    </source>
</evidence>
<gene>
    <name evidence="1" type="ORF">KDA82_04135</name>
</gene>
<comment type="caution">
    <text evidence="1">The sequence shown here is derived from an EMBL/GenBank/DDBJ whole genome shotgun (WGS) entry which is preliminary data.</text>
</comment>
<accession>A0A8T4ILD7</accession>
<reference evidence="1" key="1">
    <citation type="submission" date="2021-04" db="EMBL/GenBank/DDBJ databases">
        <title>Sequencing of actinobacteria type strains.</title>
        <authorList>
            <person name="Nguyen G.-S."/>
            <person name="Wentzel A."/>
        </authorList>
    </citation>
    <scope>NUCLEOTIDE SEQUENCE</scope>
    <source>
        <strain evidence="1">DSM 42095</strain>
    </source>
</reference>
<dbReference type="EMBL" id="JAGSMN010000079">
    <property type="protein sequence ID" value="MBR7672230.1"/>
    <property type="molecule type" value="Genomic_DNA"/>
</dbReference>
<dbReference type="InterPro" id="IPR036291">
    <property type="entry name" value="NAD(P)-bd_dom_sf"/>
</dbReference>
<dbReference type="AlphaFoldDB" id="A0A8T4ILD7"/>